<gene>
    <name evidence="1" type="ORF">B0I28_105186</name>
</gene>
<comment type="caution">
    <text evidence="1">The sequence shown here is derived from an EMBL/GenBank/DDBJ whole genome shotgun (WGS) entry which is preliminary data.</text>
</comment>
<sequence>MSGACHDRLDGGVEYELSCDGCGALFRCGDDSYFSWPVLCSAAEAEGWGVAPDLGGEHRCGECVISPERRPGAQDRLVPA</sequence>
<keyword evidence="2" id="KW-1185">Reference proteome</keyword>
<dbReference type="AlphaFoldDB" id="A0A2T0UKL8"/>
<dbReference type="Proteomes" id="UP000238176">
    <property type="component" value="Unassembled WGS sequence"/>
</dbReference>
<proteinExistence type="predicted"/>
<dbReference type="OrthoDB" id="5196243at2"/>
<protein>
    <submittedName>
        <fullName evidence="1">Uncharacterized protein</fullName>
    </submittedName>
</protein>
<organism evidence="1 2">
    <name type="scientific">Glycomyces artemisiae</name>
    <dbReference type="NCBI Taxonomy" id="1076443"/>
    <lineage>
        <taxon>Bacteria</taxon>
        <taxon>Bacillati</taxon>
        <taxon>Actinomycetota</taxon>
        <taxon>Actinomycetes</taxon>
        <taxon>Glycomycetales</taxon>
        <taxon>Glycomycetaceae</taxon>
        <taxon>Glycomyces</taxon>
    </lineage>
</organism>
<evidence type="ECO:0000313" key="1">
    <source>
        <dbReference type="EMBL" id="PRY58473.1"/>
    </source>
</evidence>
<accession>A0A2T0UKL8</accession>
<name>A0A2T0UKL8_9ACTN</name>
<dbReference type="RefSeq" id="WP_106364552.1">
    <property type="nucleotide sequence ID" value="NZ_PVTJ01000005.1"/>
</dbReference>
<evidence type="ECO:0000313" key="2">
    <source>
        <dbReference type="Proteomes" id="UP000238176"/>
    </source>
</evidence>
<reference evidence="1 2" key="1">
    <citation type="submission" date="2018-03" db="EMBL/GenBank/DDBJ databases">
        <title>Genomic Encyclopedia of Type Strains, Phase III (KMG-III): the genomes of soil and plant-associated and newly described type strains.</title>
        <authorList>
            <person name="Whitman W."/>
        </authorList>
    </citation>
    <scope>NUCLEOTIDE SEQUENCE [LARGE SCALE GENOMIC DNA]</scope>
    <source>
        <strain evidence="1 2">CGMCC 4.7067</strain>
    </source>
</reference>
<dbReference type="EMBL" id="PVTJ01000005">
    <property type="protein sequence ID" value="PRY58473.1"/>
    <property type="molecule type" value="Genomic_DNA"/>
</dbReference>